<dbReference type="Pfam" id="PF02343">
    <property type="entry name" value="TRA-1_regulated"/>
    <property type="match status" value="1"/>
</dbReference>
<organism evidence="2 3">
    <name type="scientific">Caenorhabditis tropicalis</name>
    <dbReference type="NCBI Taxonomy" id="1561998"/>
    <lineage>
        <taxon>Eukaryota</taxon>
        <taxon>Metazoa</taxon>
        <taxon>Ecdysozoa</taxon>
        <taxon>Nematoda</taxon>
        <taxon>Chromadorea</taxon>
        <taxon>Rhabditida</taxon>
        <taxon>Rhabditina</taxon>
        <taxon>Rhabditomorpha</taxon>
        <taxon>Rhabditoidea</taxon>
        <taxon>Rhabditidae</taxon>
        <taxon>Peloderinae</taxon>
        <taxon>Caenorhabditis</taxon>
    </lineage>
</organism>
<feature type="signal peptide" evidence="1">
    <location>
        <begin position="1"/>
        <end position="15"/>
    </location>
</feature>
<dbReference type="AlphaFoldDB" id="A0A1I7TH89"/>
<keyword evidence="1" id="KW-0732">Signal</keyword>
<dbReference type="Proteomes" id="UP000095282">
    <property type="component" value="Unplaced"/>
</dbReference>
<sequence>MKLLLLITFFLSCQSACIDECTCSKFSELGNRDVVNNQEAGCVFNATCIPNTTGMMLFVLWSGSQIEMPADVDYDGGPIFYLRAPSTGDVMNNFGIICENGTWYATKYPQGISYWALDGDITRNVGTPEEYNGRKTPVSGAYCFVE</sequence>
<keyword evidence="2" id="KW-1185">Reference proteome</keyword>
<evidence type="ECO:0000256" key="1">
    <source>
        <dbReference type="SAM" id="SignalP"/>
    </source>
</evidence>
<name>A0A1I7TH89_9PELO</name>
<reference evidence="3" key="1">
    <citation type="submission" date="2016-11" db="UniProtKB">
        <authorList>
            <consortium name="WormBaseParasite"/>
        </authorList>
    </citation>
    <scope>IDENTIFICATION</scope>
</reference>
<evidence type="ECO:0000313" key="2">
    <source>
        <dbReference type="Proteomes" id="UP000095282"/>
    </source>
</evidence>
<accession>A0A1I7TH89</accession>
<dbReference type="InterPro" id="IPR003326">
    <property type="entry name" value="TRA-1_regulated"/>
</dbReference>
<dbReference type="WBParaSite" id="Csp11.Scaffold612.g5909.t1">
    <property type="protein sequence ID" value="Csp11.Scaffold612.g5909.t1"/>
    <property type="gene ID" value="Csp11.Scaffold612.g5909"/>
</dbReference>
<proteinExistence type="predicted"/>
<evidence type="ECO:0000313" key="3">
    <source>
        <dbReference type="WBParaSite" id="Csp11.Scaffold612.g5909.t1"/>
    </source>
</evidence>
<feature type="chain" id="PRO_5013221312" evidence="1">
    <location>
        <begin position="16"/>
        <end position="146"/>
    </location>
</feature>
<protein>
    <submittedName>
        <fullName evidence="3">Phage protein</fullName>
    </submittedName>
</protein>